<evidence type="ECO:0000313" key="3">
    <source>
        <dbReference type="Proteomes" id="UP000297703"/>
    </source>
</evidence>
<dbReference type="AlphaFoldDB" id="A0A4D9DRV5"/>
<dbReference type="Proteomes" id="UP000297703">
    <property type="component" value="Unassembled WGS sequence"/>
</dbReference>
<keyword evidence="3" id="KW-1185">Reference proteome</keyword>
<evidence type="ECO:0000256" key="1">
    <source>
        <dbReference type="SAM" id="Phobius"/>
    </source>
</evidence>
<keyword evidence="1" id="KW-0812">Transmembrane</keyword>
<proteinExistence type="predicted"/>
<keyword evidence="1" id="KW-1133">Transmembrane helix</keyword>
<dbReference type="EMBL" id="QXTE01000287">
    <property type="protein sequence ID" value="TFK00107.1"/>
    <property type="molecule type" value="Genomic_DNA"/>
</dbReference>
<feature type="transmembrane region" description="Helical" evidence="1">
    <location>
        <begin position="140"/>
        <end position="159"/>
    </location>
</feature>
<reference evidence="2 3" key="2">
    <citation type="submission" date="2019-04" db="EMBL/GenBank/DDBJ databases">
        <title>The genome sequence of big-headed turtle.</title>
        <authorList>
            <person name="Gong S."/>
        </authorList>
    </citation>
    <scope>NUCLEOTIDE SEQUENCE [LARGE SCALE GENOMIC DNA]</scope>
    <source>
        <strain evidence="2">DO16091913</strain>
        <tissue evidence="2">Muscle</tissue>
    </source>
</reference>
<keyword evidence="1" id="KW-0472">Membrane</keyword>
<reference evidence="2 3" key="1">
    <citation type="submission" date="2019-04" db="EMBL/GenBank/DDBJ databases">
        <title>Draft genome of the big-headed turtle Platysternon megacephalum.</title>
        <authorList>
            <person name="Gong S."/>
        </authorList>
    </citation>
    <scope>NUCLEOTIDE SEQUENCE [LARGE SCALE GENOMIC DNA]</scope>
    <source>
        <strain evidence="2">DO16091913</strain>
        <tissue evidence="2">Muscle</tissue>
    </source>
</reference>
<evidence type="ECO:0000313" key="2">
    <source>
        <dbReference type="EMBL" id="TFK00107.1"/>
    </source>
</evidence>
<protein>
    <submittedName>
        <fullName evidence="2">Cytochrome c oxidase subunit 7A2, mitochondrial</fullName>
    </submittedName>
</protein>
<accession>A0A4D9DRV5</accession>
<name>A0A4D9DRV5_9SAUR</name>
<gene>
    <name evidence="2" type="ORF">DR999_PMT17806</name>
</gene>
<comment type="caution">
    <text evidence="2">The sequence shown here is derived from an EMBL/GenBank/DDBJ whole genome shotgun (WGS) entry which is preliminary data.</text>
</comment>
<organism evidence="2 3">
    <name type="scientific">Platysternon megacephalum</name>
    <name type="common">big-headed turtle</name>
    <dbReference type="NCBI Taxonomy" id="55544"/>
    <lineage>
        <taxon>Eukaryota</taxon>
        <taxon>Metazoa</taxon>
        <taxon>Chordata</taxon>
        <taxon>Craniata</taxon>
        <taxon>Vertebrata</taxon>
        <taxon>Euteleostomi</taxon>
        <taxon>Archelosauria</taxon>
        <taxon>Testudinata</taxon>
        <taxon>Testudines</taxon>
        <taxon>Cryptodira</taxon>
        <taxon>Durocryptodira</taxon>
        <taxon>Testudinoidea</taxon>
        <taxon>Platysternidae</taxon>
        <taxon>Platysternon</taxon>
    </lineage>
</organism>
<sequence>MMGAVAGFESDPRLPPSLGMSECGELVWVSLAGIMPVLFKPCGLKEPPFRFVRESRAHENPTAAIEAGTGEDHISDSCLYLPGPLLPGYRVNKLKICASSRLSVIASLPLCKQCMQKPPAASHAALSSLMSSCWHNVNPCLLLLCCLFPAVLMFAALFISPELLKPVPTHLHWP</sequence>